<feature type="region of interest" description="Disordered" evidence="1">
    <location>
        <begin position="83"/>
        <end position="197"/>
    </location>
</feature>
<dbReference type="AlphaFoldDB" id="A0A5C3EW61"/>
<feature type="region of interest" description="Disordered" evidence="1">
    <location>
        <begin position="894"/>
        <end position="916"/>
    </location>
</feature>
<reference evidence="2 3" key="1">
    <citation type="submission" date="2018-03" db="EMBL/GenBank/DDBJ databases">
        <authorList>
            <person name="Guldener U."/>
        </authorList>
    </citation>
    <scope>NUCLEOTIDE SEQUENCE [LARGE SCALE GENOMIC DNA]</scope>
    <source>
        <strain evidence="2 3">DAOM196992</strain>
    </source>
</reference>
<feature type="compositionally biased region" description="Low complexity" evidence="1">
    <location>
        <begin position="798"/>
        <end position="807"/>
    </location>
</feature>
<evidence type="ECO:0000313" key="3">
    <source>
        <dbReference type="Proteomes" id="UP000323386"/>
    </source>
</evidence>
<organism evidence="2 3">
    <name type="scientific">Pseudozyma flocculosa</name>
    <dbReference type="NCBI Taxonomy" id="84751"/>
    <lineage>
        <taxon>Eukaryota</taxon>
        <taxon>Fungi</taxon>
        <taxon>Dikarya</taxon>
        <taxon>Basidiomycota</taxon>
        <taxon>Ustilaginomycotina</taxon>
        <taxon>Ustilaginomycetes</taxon>
        <taxon>Ustilaginales</taxon>
        <taxon>Ustilaginaceae</taxon>
        <taxon>Pseudozyma</taxon>
    </lineage>
</organism>
<feature type="region of interest" description="Disordered" evidence="1">
    <location>
        <begin position="525"/>
        <end position="564"/>
    </location>
</feature>
<feature type="compositionally biased region" description="Polar residues" evidence="1">
    <location>
        <begin position="358"/>
        <end position="367"/>
    </location>
</feature>
<feature type="region of interest" description="Disordered" evidence="1">
    <location>
        <begin position="784"/>
        <end position="807"/>
    </location>
</feature>
<protein>
    <submittedName>
        <fullName evidence="2">Uncharacterized protein</fullName>
    </submittedName>
</protein>
<proteinExistence type="predicted"/>
<feature type="region of interest" description="Disordered" evidence="1">
    <location>
        <begin position="406"/>
        <end position="426"/>
    </location>
</feature>
<accession>A0A5C3EW61</accession>
<evidence type="ECO:0000256" key="1">
    <source>
        <dbReference type="SAM" id="MobiDB-lite"/>
    </source>
</evidence>
<feature type="region of interest" description="Disordered" evidence="1">
    <location>
        <begin position="356"/>
        <end position="384"/>
    </location>
</feature>
<keyword evidence="3" id="KW-1185">Reference proteome</keyword>
<gene>
    <name evidence="2" type="ORF">PSFLO_01466</name>
</gene>
<feature type="region of interest" description="Disordered" evidence="1">
    <location>
        <begin position="1"/>
        <end position="41"/>
    </location>
</feature>
<dbReference type="EMBL" id="OOIP01000003">
    <property type="protein sequence ID" value="SPO35995.1"/>
    <property type="molecule type" value="Genomic_DNA"/>
</dbReference>
<dbReference type="OrthoDB" id="2553867at2759"/>
<feature type="compositionally biased region" description="Polar residues" evidence="1">
    <location>
        <begin position="175"/>
        <end position="186"/>
    </location>
</feature>
<name>A0A5C3EW61_9BASI</name>
<evidence type="ECO:0000313" key="2">
    <source>
        <dbReference type="EMBL" id="SPO35995.1"/>
    </source>
</evidence>
<feature type="compositionally biased region" description="Polar residues" evidence="1">
    <location>
        <begin position="115"/>
        <end position="128"/>
    </location>
</feature>
<sequence>MLAQRYPAAGHEDLRSSPVRGAKPKPSKPTKSSSSDSYARKSIKVNAVSKASLAMLDPRHAMGIDVGLEWHEVPTVAYKTAGSFNEDHYGSSSGATGRSEAVGAEGSPTPELEAFTTTMDEISASSTPYDGRMDRSASDTSVFEDDRERDFRFGPATVGTSPRGRPSRLDLESPTRASKSTRSNNKSSGGSGGGSSSLARFFTWKKKDKHIHPSLADCRSSSDLFDSDVPQSAPPTTTYFDLRQHAPLMSAHDAFDEEHNSYSLPCSPERQQTALPREYGSLGSLQQEMARPIREVRAAAASATTARQSVYSGRVQTGFTREPIPPLPPLTVNISTSSPMMPDLFNRWGLCSPEQDIMSPSSPSRASQVAGRSVSSVGRGVPGRDRKSTIILKSEAEVRRELTSRAPPLPTAGTVRRQPGAGHARRTSIAKHVVDGLLIENHGREEPALPSQRVVEATLGVRTNRRRSRSVETRAPPSLASFGLASTAIDEAEMEEPAAETPIFPCHFQQPAPMRQRPARVVAGSAKPTTVAAVRPPRRTPVSPARRSKPSTPVGADTAAGETHQARRVNLSNQRARAVAVASPSLMPRSPRMVLPLPVVNIMPPTPEPELDGVSASATAEETDRRAMEAVEAARAPVKVVQAPIASGEPAAPDQGSVGSPVSVYSPRSVYEGRFSCAYGGIDSATVDSKDVADTVTTSTTMGRERRYSVASDLSSSGSSTSGAFGFSDSLSSSSLVSGGSFTSLSSLESESPEATHIAALKAGHVPELPQIVISSTASMQSLMTAGTADDEAESDNDAAAPASQAAKQLRTPFHFQAGRKSPCDESDDCETPTLASCRQMSAFAQAASQAGASPDGEGKRLDLDMDLSDLAQELGLGRLSCILPPSSAAIDMANRKKASPPKPPKSQARNVSQWRRSVTSDAYDADSIHYPSTSPLDFSASAVRTPLTPPRTPFGQTTAGSLAYEGEMKAYSAVAENVPTAPGGMGLGLDFGAIAKAPTPADAYQPDVVHDEDEGEWSVGFAL</sequence>
<dbReference type="Proteomes" id="UP000323386">
    <property type="component" value="Unassembled WGS sequence"/>
</dbReference>